<dbReference type="AlphaFoldDB" id="A0A2M4DBC2"/>
<name>A0A2M4DBC2_ANODA</name>
<dbReference type="EMBL" id="GGFL01010712">
    <property type="protein sequence ID" value="MBW74890.1"/>
    <property type="molecule type" value="Transcribed_RNA"/>
</dbReference>
<reference evidence="2" key="1">
    <citation type="submission" date="2018-01" db="EMBL/GenBank/DDBJ databases">
        <title>An insight into the sialome of Amazonian anophelines.</title>
        <authorList>
            <person name="Ribeiro J.M."/>
            <person name="Scarpassa V."/>
            <person name="Calvo E."/>
        </authorList>
    </citation>
    <scope>NUCLEOTIDE SEQUENCE</scope>
</reference>
<feature type="chain" id="PRO_5014999202" evidence="1">
    <location>
        <begin position="23"/>
        <end position="132"/>
    </location>
</feature>
<feature type="signal peptide" evidence="1">
    <location>
        <begin position="1"/>
        <end position="22"/>
    </location>
</feature>
<evidence type="ECO:0000313" key="2">
    <source>
        <dbReference type="EMBL" id="MBW74890.1"/>
    </source>
</evidence>
<keyword evidence="1" id="KW-0732">Signal</keyword>
<accession>A0A2M4DBC2</accession>
<organism evidence="2">
    <name type="scientific">Anopheles darlingi</name>
    <name type="common">Mosquito</name>
    <dbReference type="NCBI Taxonomy" id="43151"/>
    <lineage>
        <taxon>Eukaryota</taxon>
        <taxon>Metazoa</taxon>
        <taxon>Ecdysozoa</taxon>
        <taxon>Arthropoda</taxon>
        <taxon>Hexapoda</taxon>
        <taxon>Insecta</taxon>
        <taxon>Pterygota</taxon>
        <taxon>Neoptera</taxon>
        <taxon>Endopterygota</taxon>
        <taxon>Diptera</taxon>
        <taxon>Nematocera</taxon>
        <taxon>Culicoidea</taxon>
        <taxon>Culicidae</taxon>
        <taxon>Anophelinae</taxon>
        <taxon>Anopheles</taxon>
    </lineage>
</organism>
<evidence type="ECO:0000256" key="1">
    <source>
        <dbReference type="SAM" id="SignalP"/>
    </source>
</evidence>
<protein>
    <submittedName>
        <fullName evidence="2">Putative secreted protein</fullName>
    </submittedName>
</protein>
<proteinExistence type="predicted"/>
<sequence length="132" mass="15248">MNTLRWKLKVVLSIMYATLLESISIRMIQNPYQGVSDRSIQAMPGHPGPDPGQPRSWCARLIQVKDNHNYGNESRLFVTMFSIVCRQGSKNTRGQPLSCYYARCWCCCWCWCHCGNGFCFWCRQKALARGKM</sequence>